<dbReference type="PANTHER" id="PTHR28538:SF1">
    <property type="entry name" value="INTEGRAL INNER NUCLEAR MEMBRANE PROTEIN IMA1"/>
    <property type="match status" value="1"/>
</dbReference>
<dbReference type="InterPro" id="IPR042321">
    <property type="entry name" value="Ima1"/>
</dbReference>
<feature type="compositionally biased region" description="Polar residues" evidence="6">
    <location>
        <begin position="475"/>
        <end position="492"/>
    </location>
</feature>
<organism evidence="9 10">
    <name type="scientific">Stereocaulon virgatum</name>
    <dbReference type="NCBI Taxonomy" id="373712"/>
    <lineage>
        <taxon>Eukaryota</taxon>
        <taxon>Fungi</taxon>
        <taxon>Dikarya</taxon>
        <taxon>Ascomycota</taxon>
        <taxon>Pezizomycotina</taxon>
        <taxon>Lecanoromycetes</taxon>
        <taxon>OSLEUM clade</taxon>
        <taxon>Lecanoromycetidae</taxon>
        <taxon>Lecanorales</taxon>
        <taxon>Lecanorineae</taxon>
        <taxon>Stereocaulaceae</taxon>
        <taxon>Stereocaulon</taxon>
    </lineage>
</organism>
<dbReference type="EMBL" id="JBEFKJ010000018">
    <property type="protein sequence ID" value="KAL2041220.1"/>
    <property type="molecule type" value="Genomic_DNA"/>
</dbReference>
<reference evidence="9 10" key="1">
    <citation type="submission" date="2024-09" db="EMBL/GenBank/DDBJ databases">
        <title>Rethinking Asexuality: The Enigmatic Case of Functional Sexual Genes in Lepraria (Stereocaulaceae).</title>
        <authorList>
            <person name="Doellman M."/>
            <person name="Sun Y."/>
            <person name="Barcenas-Pena A."/>
            <person name="Lumbsch H.T."/>
            <person name="Grewe F."/>
        </authorList>
    </citation>
    <scope>NUCLEOTIDE SEQUENCE [LARGE SCALE GENOMIC DNA]</scope>
    <source>
        <strain evidence="9 10">Mercado 3170</strain>
    </source>
</reference>
<evidence type="ECO:0000313" key="10">
    <source>
        <dbReference type="Proteomes" id="UP001590950"/>
    </source>
</evidence>
<accession>A0ABR4A801</accession>
<comment type="subcellular location">
    <subcellularLocation>
        <location evidence="1">Nucleus inner membrane</location>
        <topology evidence="1">Multi-pass membrane protein</topology>
    </subcellularLocation>
</comment>
<evidence type="ECO:0000313" key="9">
    <source>
        <dbReference type="EMBL" id="KAL2041220.1"/>
    </source>
</evidence>
<feature type="domain" description="Ima1 N-terminal" evidence="8">
    <location>
        <begin position="9"/>
        <end position="138"/>
    </location>
</feature>
<keyword evidence="2 7" id="KW-0812">Transmembrane</keyword>
<evidence type="ECO:0000256" key="2">
    <source>
        <dbReference type="ARBA" id="ARBA00022692"/>
    </source>
</evidence>
<keyword evidence="10" id="KW-1185">Reference proteome</keyword>
<dbReference type="Pfam" id="PF09779">
    <property type="entry name" value="Ima1_N"/>
    <property type="match status" value="1"/>
</dbReference>
<keyword evidence="3 7" id="KW-1133">Transmembrane helix</keyword>
<evidence type="ECO:0000256" key="3">
    <source>
        <dbReference type="ARBA" id="ARBA00022989"/>
    </source>
</evidence>
<evidence type="ECO:0000256" key="5">
    <source>
        <dbReference type="ARBA" id="ARBA00023242"/>
    </source>
</evidence>
<gene>
    <name evidence="9" type="ORF">N7G274_006165</name>
</gene>
<feature type="transmembrane region" description="Helical" evidence="7">
    <location>
        <begin position="308"/>
        <end position="328"/>
    </location>
</feature>
<sequence length="604" mass="68625">MASSFRNRLECFYCGFKSAQRWTTGLKKWQCKKCEAVNHLDENGEIADPSPMAKDKFAPVQYAKPIPRSSPPLLDTPEDSLFCNTCLKNQHMYNQTLAEYFPSENTPNFEEYEKEYPRFLNRLQQQYPQLCEDCEPKVQGRLRATNYAAKTDHLRRMMDKTRGTRVPHHASSWMSFIIFLGGLLWAVSWAGQVLWNGIGLWMATLEYDGLIDEVIASSASSCVQRAISGVPIASGCIELVDWVARLALILGFLTIWWNPRLQENLGRKGWKIAGKKEYYLVQLLMLGVRYATYAYLTQTSNSSLVTEALHAASLFLGLVLNATSFRSIRADYHARFIFKESPEPKAPQRTQLARHLAQPQQQVSGIHAPQIRSTLSTFSIADFAPQSQQQYPPANRPPTPPPDDYDDETMDWTPSQESHFRPATLYRDPNENFQHAVQQSQPSPFHGHLPPNVVSPAHRLRNPPNQPTFRKASTKQKQSFFTNPNNRTLRTSESVESRAKSATTEFSPTKFANPKFFPKSNNTDTGLEDILAQSFSIAEEPAEVRETREQHLLAQEQRLCAGSLKINRTRACFVLLLSAAFLIWFGMARTSLREHLPGPLGQHR</sequence>
<protein>
    <recommendedName>
        <fullName evidence="8">Ima1 N-terminal domain-containing protein</fullName>
    </recommendedName>
</protein>
<evidence type="ECO:0000256" key="6">
    <source>
        <dbReference type="SAM" id="MobiDB-lite"/>
    </source>
</evidence>
<feature type="transmembrane region" description="Helical" evidence="7">
    <location>
        <begin position="571"/>
        <end position="588"/>
    </location>
</feature>
<evidence type="ECO:0000259" key="8">
    <source>
        <dbReference type="Pfam" id="PF09779"/>
    </source>
</evidence>
<feature type="region of interest" description="Disordered" evidence="6">
    <location>
        <begin position="455"/>
        <end position="502"/>
    </location>
</feature>
<dbReference type="PANTHER" id="PTHR28538">
    <property type="entry name" value="INTEGRAL INNER NUCLEAR MEMBRANE PROTEIN IMA1"/>
    <property type="match status" value="1"/>
</dbReference>
<evidence type="ECO:0000256" key="1">
    <source>
        <dbReference type="ARBA" id="ARBA00004473"/>
    </source>
</evidence>
<feature type="transmembrane region" description="Helical" evidence="7">
    <location>
        <begin position="173"/>
        <end position="195"/>
    </location>
</feature>
<comment type="caution">
    <text evidence="9">The sequence shown here is derived from an EMBL/GenBank/DDBJ whole genome shotgun (WGS) entry which is preliminary data.</text>
</comment>
<keyword evidence="5" id="KW-0539">Nucleus</keyword>
<feature type="transmembrane region" description="Helical" evidence="7">
    <location>
        <begin position="278"/>
        <end position="296"/>
    </location>
</feature>
<evidence type="ECO:0000256" key="7">
    <source>
        <dbReference type="SAM" id="Phobius"/>
    </source>
</evidence>
<dbReference type="Proteomes" id="UP001590950">
    <property type="component" value="Unassembled WGS sequence"/>
</dbReference>
<proteinExistence type="predicted"/>
<feature type="transmembrane region" description="Helical" evidence="7">
    <location>
        <begin position="239"/>
        <end position="257"/>
    </location>
</feature>
<name>A0ABR4A801_9LECA</name>
<feature type="region of interest" description="Disordered" evidence="6">
    <location>
        <begin position="385"/>
        <end position="415"/>
    </location>
</feature>
<evidence type="ECO:0000256" key="4">
    <source>
        <dbReference type="ARBA" id="ARBA00023136"/>
    </source>
</evidence>
<keyword evidence="4 7" id="KW-0472">Membrane</keyword>
<dbReference type="InterPro" id="IPR018617">
    <property type="entry name" value="Ima1_N"/>
</dbReference>